<dbReference type="Proteomes" id="UP000749559">
    <property type="component" value="Unassembled WGS sequence"/>
</dbReference>
<dbReference type="PANTHER" id="PTHR24291">
    <property type="entry name" value="CYTOCHROME P450 FAMILY 4"/>
    <property type="match status" value="1"/>
</dbReference>
<keyword evidence="6 7" id="KW-0349">Heme</keyword>
<keyword evidence="9" id="KW-1133">Transmembrane helix</keyword>
<dbReference type="InterPro" id="IPR017972">
    <property type="entry name" value="Cyt_P450_CS"/>
</dbReference>
<name>A0A8J1UH06_OWEFU</name>
<evidence type="ECO:0000256" key="4">
    <source>
        <dbReference type="ARBA" id="ARBA00023004"/>
    </source>
</evidence>
<dbReference type="EMBL" id="CAIIXF020000007">
    <property type="protein sequence ID" value="CAH1788102.1"/>
    <property type="molecule type" value="Genomic_DNA"/>
</dbReference>
<evidence type="ECO:0000256" key="9">
    <source>
        <dbReference type="SAM" id="Phobius"/>
    </source>
</evidence>
<evidence type="ECO:0000256" key="7">
    <source>
        <dbReference type="RuleBase" id="RU000461"/>
    </source>
</evidence>
<evidence type="ECO:0000256" key="8">
    <source>
        <dbReference type="SAM" id="MobiDB-lite"/>
    </source>
</evidence>
<dbReference type="PROSITE" id="PS00086">
    <property type="entry name" value="CYTOCHROME_P450"/>
    <property type="match status" value="1"/>
</dbReference>
<keyword evidence="7" id="KW-0503">Monooxygenase</keyword>
<evidence type="ECO:0000256" key="3">
    <source>
        <dbReference type="ARBA" id="ARBA00022723"/>
    </source>
</evidence>
<feature type="compositionally biased region" description="Basic and acidic residues" evidence="8">
    <location>
        <begin position="428"/>
        <end position="438"/>
    </location>
</feature>
<keyword evidence="9" id="KW-0812">Transmembrane</keyword>
<dbReference type="GO" id="GO:0012505">
    <property type="term" value="C:endomembrane system"/>
    <property type="evidence" value="ECO:0007669"/>
    <property type="project" value="UniProtKB-SubCell"/>
</dbReference>
<dbReference type="Gene3D" id="1.10.630.10">
    <property type="entry name" value="Cytochrome P450"/>
    <property type="match status" value="1"/>
</dbReference>
<accession>A0A8J1UH06</accession>
<dbReference type="AlphaFoldDB" id="A0A8J1UH06"/>
<dbReference type="PRINTS" id="PR00385">
    <property type="entry name" value="P450"/>
</dbReference>
<dbReference type="InterPro" id="IPR036396">
    <property type="entry name" value="Cyt_P450_sf"/>
</dbReference>
<dbReference type="GO" id="GO:0016705">
    <property type="term" value="F:oxidoreductase activity, acting on paired donors, with incorporation or reduction of molecular oxygen"/>
    <property type="evidence" value="ECO:0007669"/>
    <property type="project" value="InterPro"/>
</dbReference>
<proteinExistence type="inferred from homology"/>
<dbReference type="CDD" id="cd20659">
    <property type="entry name" value="CYP4B_4F-like"/>
    <property type="match status" value="1"/>
</dbReference>
<dbReference type="InterPro" id="IPR002403">
    <property type="entry name" value="Cyt_P450_E_grp-IV"/>
</dbReference>
<dbReference type="PRINTS" id="PR00465">
    <property type="entry name" value="EP450IV"/>
</dbReference>
<comment type="cofactor">
    <cofactor evidence="6">
        <name>heme</name>
        <dbReference type="ChEBI" id="CHEBI:30413"/>
    </cofactor>
</comment>
<keyword evidence="11" id="KW-1185">Reference proteome</keyword>
<organism evidence="10 11">
    <name type="scientific">Owenia fusiformis</name>
    <name type="common">Polychaete worm</name>
    <dbReference type="NCBI Taxonomy" id="6347"/>
    <lineage>
        <taxon>Eukaryota</taxon>
        <taxon>Metazoa</taxon>
        <taxon>Spiralia</taxon>
        <taxon>Lophotrochozoa</taxon>
        <taxon>Annelida</taxon>
        <taxon>Polychaeta</taxon>
        <taxon>Sedentaria</taxon>
        <taxon>Canalipalpata</taxon>
        <taxon>Sabellida</taxon>
        <taxon>Oweniida</taxon>
        <taxon>Oweniidae</taxon>
        <taxon>Owenia</taxon>
    </lineage>
</organism>
<sequence>MALLNVVQLTDNIAYIIGILFLAVVINICWQIVQLSIKKRQDDISLKDFSGPKPHWLMGNLKDTTVDTMLERQTEWAKIYGGAHKILVGPWMSVLRLAMPDTLQKVISTAEPKDPMTYNFIKPWIGDGLLISGGKKWFRNRRLLTPAFHFDILKPYVRIFSQSSIIMVEKWKQLIGSDGVRSIDMFEHVSLHTLDSILKCAFGYESNCQQDGRNNPYIKYIYELSELVTQRFRFPPYHSDLIYYLSPAGYRFRRATRFARAFTQDVVRKRREHLKNKQDANENGVKRKYLDFLDILLVTKDEDGNGLSDQEIQDEVDTFMFEGHDTTASGISWCLYNLANNPECQDKCRQEAYEVIGDREHFSWEDMPKLNYIHMCIKESLRTHPPVANIVRKTTKPVTFPDGRKAPEDTRMGLGIYAVHHNPAVWPDPEKYDPERFSPDNSKNRPPHAYIPFSAGPRNCIGQNFAMNEMKTCIANVVRNFKLEVDTTKRVSKLPEIILRSKGGLWLNVTPV</sequence>
<feature type="binding site" description="axial binding residue" evidence="6">
    <location>
        <position position="460"/>
    </location>
    <ligand>
        <name>heme</name>
        <dbReference type="ChEBI" id="CHEBI:30413"/>
    </ligand>
    <ligandPart>
        <name>Fe</name>
        <dbReference type="ChEBI" id="CHEBI:18248"/>
    </ligandPart>
</feature>
<dbReference type="GO" id="GO:0004497">
    <property type="term" value="F:monooxygenase activity"/>
    <property type="evidence" value="ECO:0007669"/>
    <property type="project" value="UniProtKB-KW"/>
</dbReference>
<dbReference type="GO" id="GO:0005506">
    <property type="term" value="F:iron ion binding"/>
    <property type="evidence" value="ECO:0007669"/>
    <property type="project" value="InterPro"/>
</dbReference>
<evidence type="ECO:0000256" key="1">
    <source>
        <dbReference type="ARBA" id="ARBA00004308"/>
    </source>
</evidence>
<dbReference type="GO" id="GO:0020037">
    <property type="term" value="F:heme binding"/>
    <property type="evidence" value="ECO:0007669"/>
    <property type="project" value="InterPro"/>
</dbReference>
<keyword evidence="5 9" id="KW-0472">Membrane</keyword>
<evidence type="ECO:0000256" key="5">
    <source>
        <dbReference type="ARBA" id="ARBA00023136"/>
    </source>
</evidence>
<feature type="region of interest" description="Disordered" evidence="8">
    <location>
        <begin position="428"/>
        <end position="447"/>
    </location>
</feature>
<comment type="subcellular location">
    <subcellularLocation>
        <location evidence="1">Endomembrane system</location>
    </subcellularLocation>
</comment>
<keyword evidence="4 6" id="KW-0408">Iron</keyword>
<gene>
    <name evidence="10" type="ORF">OFUS_LOCUS13696</name>
</gene>
<dbReference type="Pfam" id="PF00067">
    <property type="entry name" value="p450"/>
    <property type="match status" value="1"/>
</dbReference>
<evidence type="ECO:0000256" key="6">
    <source>
        <dbReference type="PIRSR" id="PIRSR602403-1"/>
    </source>
</evidence>
<evidence type="ECO:0000256" key="2">
    <source>
        <dbReference type="ARBA" id="ARBA00010617"/>
    </source>
</evidence>
<keyword evidence="3 6" id="KW-0479">Metal-binding</keyword>
<dbReference type="PANTHER" id="PTHR24291:SF201">
    <property type="entry name" value="CYTOCHROME P450, FAMILY 4, SUBFAMILY B, POLYPEPTIDE 7"/>
    <property type="match status" value="1"/>
</dbReference>
<reference evidence="10" key="1">
    <citation type="submission" date="2022-03" db="EMBL/GenBank/DDBJ databases">
        <authorList>
            <person name="Martin C."/>
        </authorList>
    </citation>
    <scope>NUCLEOTIDE SEQUENCE</scope>
</reference>
<dbReference type="OrthoDB" id="1470350at2759"/>
<dbReference type="SUPFAM" id="SSF48264">
    <property type="entry name" value="Cytochrome P450"/>
    <property type="match status" value="1"/>
</dbReference>
<evidence type="ECO:0000313" key="10">
    <source>
        <dbReference type="EMBL" id="CAH1788102.1"/>
    </source>
</evidence>
<evidence type="ECO:0000313" key="11">
    <source>
        <dbReference type="Proteomes" id="UP000749559"/>
    </source>
</evidence>
<dbReference type="InterPro" id="IPR050196">
    <property type="entry name" value="Cytochrome_P450_Monoox"/>
</dbReference>
<dbReference type="FunFam" id="1.10.630.10:FF:000005">
    <property type="entry name" value="cytochrome P450 4F22 isoform X2"/>
    <property type="match status" value="1"/>
</dbReference>
<dbReference type="InterPro" id="IPR001128">
    <property type="entry name" value="Cyt_P450"/>
</dbReference>
<comment type="similarity">
    <text evidence="2 7">Belongs to the cytochrome P450 family.</text>
</comment>
<keyword evidence="7" id="KW-0560">Oxidoreductase</keyword>
<comment type="caution">
    <text evidence="10">The sequence shown here is derived from an EMBL/GenBank/DDBJ whole genome shotgun (WGS) entry which is preliminary data.</text>
</comment>
<protein>
    <submittedName>
        <fullName evidence="10">Uncharacterized protein</fullName>
    </submittedName>
</protein>
<feature type="transmembrane region" description="Helical" evidence="9">
    <location>
        <begin position="12"/>
        <end position="33"/>
    </location>
</feature>